<sequence>MTPISRPKKNPPPWSQIALNNKITPTTPNLSQTTPPLQMIAHHNKLTKINMKPTYMDTISRNYFQYKRPKCKKQSHSLTPLLQSQTCSLHQHHITYPSN</sequence>
<feature type="compositionally biased region" description="Polar residues" evidence="1">
    <location>
        <begin position="17"/>
        <end position="35"/>
    </location>
</feature>
<dbReference type="AlphaFoldDB" id="A0A8T0J905"/>
<name>A0A8T0J905_CERPU</name>
<keyword evidence="3" id="KW-1185">Reference proteome</keyword>
<dbReference type="Proteomes" id="UP000822688">
    <property type="component" value="Chromosome 1"/>
</dbReference>
<evidence type="ECO:0000313" key="2">
    <source>
        <dbReference type="EMBL" id="KAG0591328.1"/>
    </source>
</evidence>
<gene>
    <name evidence="2" type="ORF">KC19_1G167400</name>
</gene>
<evidence type="ECO:0000313" key="3">
    <source>
        <dbReference type="Proteomes" id="UP000822688"/>
    </source>
</evidence>
<protein>
    <submittedName>
        <fullName evidence="2">Uncharacterized protein</fullName>
    </submittedName>
</protein>
<reference evidence="2" key="1">
    <citation type="submission" date="2020-06" db="EMBL/GenBank/DDBJ databases">
        <title>WGS assembly of Ceratodon purpureus strain R40.</title>
        <authorList>
            <person name="Carey S.B."/>
            <person name="Jenkins J."/>
            <person name="Shu S."/>
            <person name="Lovell J.T."/>
            <person name="Sreedasyam A."/>
            <person name="Maumus F."/>
            <person name="Tiley G.P."/>
            <person name="Fernandez-Pozo N."/>
            <person name="Barry K."/>
            <person name="Chen C."/>
            <person name="Wang M."/>
            <person name="Lipzen A."/>
            <person name="Daum C."/>
            <person name="Saski C.A."/>
            <person name="Payton A.C."/>
            <person name="Mcbreen J.C."/>
            <person name="Conrad R.E."/>
            <person name="Kollar L.M."/>
            <person name="Olsson S."/>
            <person name="Huttunen S."/>
            <person name="Landis J.B."/>
            <person name="Wickett N.J."/>
            <person name="Johnson M.G."/>
            <person name="Rensing S.A."/>
            <person name="Grimwood J."/>
            <person name="Schmutz J."/>
            <person name="Mcdaniel S.F."/>
        </authorList>
    </citation>
    <scope>NUCLEOTIDE SEQUENCE</scope>
    <source>
        <strain evidence="2">R40</strain>
    </source>
</reference>
<evidence type="ECO:0000256" key="1">
    <source>
        <dbReference type="SAM" id="MobiDB-lite"/>
    </source>
</evidence>
<accession>A0A8T0J905</accession>
<comment type="caution">
    <text evidence="2">The sequence shown here is derived from an EMBL/GenBank/DDBJ whole genome shotgun (WGS) entry which is preliminary data.</text>
</comment>
<proteinExistence type="predicted"/>
<dbReference type="EMBL" id="CM026421">
    <property type="protein sequence ID" value="KAG0591328.1"/>
    <property type="molecule type" value="Genomic_DNA"/>
</dbReference>
<organism evidence="2 3">
    <name type="scientific">Ceratodon purpureus</name>
    <name type="common">Fire moss</name>
    <name type="synonym">Dicranum purpureum</name>
    <dbReference type="NCBI Taxonomy" id="3225"/>
    <lineage>
        <taxon>Eukaryota</taxon>
        <taxon>Viridiplantae</taxon>
        <taxon>Streptophyta</taxon>
        <taxon>Embryophyta</taxon>
        <taxon>Bryophyta</taxon>
        <taxon>Bryophytina</taxon>
        <taxon>Bryopsida</taxon>
        <taxon>Dicranidae</taxon>
        <taxon>Pseudoditrichales</taxon>
        <taxon>Ditrichaceae</taxon>
        <taxon>Ceratodon</taxon>
    </lineage>
</organism>
<feature type="region of interest" description="Disordered" evidence="1">
    <location>
        <begin position="1"/>
        <end position="35"/>
    </location>
</feature>